<evidence type="ECO:0000256" key="3">
    <source>
        <dbReference type="ARBA" id="ARBA00023204"/>
    </source>
</evidence>
<keyword evidence="3 4" id="KW-0234">DNA repair</keyword>
<sequence length="220" mass="24864">MRECESVTGMVLLCAPSGEYDRRLVLLTRERGKITAFAHGARRPGSPLMAASRTFAFGVFSIYEGRTAYTLQSAQISEYFEELSLDVEAACFGSYFLEMAAYLSRENMDGTELLKLVYVSLKALLKASIPNRLVQRVFELKALVIDGEYTQTPPGTVSEACAYAWEYVIATPVQGLYRFTLKEEPLREFERAVETSRRRFIRHSFRSLEILESIKSSSCS</sequence>
<organism evidence="6 7">
    <name type="scientific">Candidatus Enterocloster excrementipullorum</name>
    <dbReference type="NCBI Taxonomy" id="2838559"/>
    <lineage>
        <taxon>Bacteria</taxon>
        <taxon>Bacillati</taxon>
        <taxon>Bacillota</taxon>
        <taxon>Clostridia</taxon>
        <taxon>Lachnospirales</taxon>
        <taxon>Lachnospiraceae</taxon>
        <taxon>Enterocloster</taxon>
    </lineage>
</organism>
<keyword evidence="2 4" id="KW-0233">DNA recombination</keyword>
<reference evidence="6" key="2">
    <citation type="submission" date="2021-04" db="EMBL/GenBank/DDBJ databases">
        <authorList>
            <person name="Gilroy R."/>
        </authorList>
    </citation>
    <scope>NUCLEOTIDE SEQUENCE</scope>
    <source>
        <strain evidence="6">CHK180-15479</strain>
    </source>
</reference>
<dbReference type="SUPFAM" id="SSF50249">
    <property type="entry name" value="Nucleic acid-binding proteins"/>
    <property type="match status" value="1"/>
</dbReference>
<feature type="domain" description="DNA replication/recombination mediator RecO N-terminal" evidence="5">
    <location>
        <begin position="7"/>
        <end position="80"/>
    </location>
</feature>
<comment type="similarity">
    <text evidence="4">Belongs to the RecO family.</text>
</comment>
<dbReference type="GO" id="GO:0006302">
    <property type="term" value="P:double-strand break repair"/>
    <property type="evidence" value="ECO:0007669"/>
    <property type="project" value="TreeGrafter"/>
</dbReference>
<dbReference type="Pfam" id="PF11967">
    <property type="entry name" value="RecO_N"/>
    <property type="match status" value="1"/>
</dbReference>
<dbReference type="PANTHER" id="PTHR33991:SF1">
    <property type="entry name" value="DNA REPAIR PROTEIN RECO"/>
    <property type="match status" value="1"/>
</dbReference>
<dbReference type="AlphaFoldDB" id="A0A9D2N2G4"/>
<keyword evidence="1 4" id="KW-0227">DNA damage</keyword>
<reference evidence="6" key="1">
    <citation type="journal article" date="2021" name="PeerJ">
        <title>Extensive microbial diversity within the chicken gut microbiome revealed by metagenomics and culture.</title>
        <authorList>
            <person name="Gilroy R."/>
            <person name="Ravi A."/>
            <person name="Getino M."/>
            <person name="Pursley I."/>
            <person name="Horton D.L."/>
            <person name="Alikhan N.F."/>
            <person name="Baker D."/>
            <person name="Gharbi K."/>
            <person name="Hall N."/>
            <person name="Watson M."/>
            <person name="Adriaenssens E.M."/>
            <person name="Foster-Nyarko E."/>
            <person name="Jarju S."/>
            <person name="Secka A."/>
            <person name="Antonio M."/>
            <person name="Oren A."/>
            <person name="Chaudhuri R.R."/>
            <person name="La Ragione R."/>
            <person name="Hildebrand F."/>
            <person name="Pallen M.J."/>
        </authorList>
    </citation>
    <scope>NUCLEOTIDE SEQUENCE</scope>
    <source>
        <strain evidence="6">CHK180-15479</strain>
    </source>
</reference>
<dbReference type="Proteomes" id="UP000823910">
    <property type="component" value="Unassembled WGS sequence"/>
</dbReference>
<evidence type="ECO:0000259" key="5">
    <source>
        <dbReference type="Pfam" id="PF11967"/>
    </source>
</evidence>
<dbReference type="PANTHER" id="PTHR33991">
    <property type="entry name" value="DNA REPAIR PROTEIN RECO"/>
    <property type="match status" value="1"/>
</dbReference>
<dbReference type="HAMAP" id="MF_00201">
    <property type="entry name" value="RecO"/>
    <property type="match status" value="1"/>
</dbReference>
<dbReference type="Gene3D" id="2.40.50.140">
    <property type="entry name" value="Nucleic acid-binding proteins"/>
    <property type="match status" value="1"/>
</dbReference>
<dbReference type="InterPro" id="IPR003717">
    <property type="entry name" value="RecO"/>
</dbReference>
<dbReference type="InterPro" id="IPR022572">
    <property type="entry name" value="DNA_rep/recomb_RecO_N"/>
</dbReference>
<dbReference type="EMBL" id="DWWT01000045">
    <property type="protein sequence ID" value="HJC06356.1"/>
    <property type="molecule type" value="Genomic_DNA"/>
</dbReference>
<dbReference type="SUPFAM" id="SSF57863">
    <property type="entry name" value="ArfGap/RecO-like zinc finger"/>
    <property type="match status" value="1"/>
</dbReference>
<dbReference type="InterPro" id="IPR037278">
    <property type="entry name" value="ARFGAP/RecO"/>
</dbReference>
<evidence type="ECO:0000313" key="6">
    <source>
        <dbReference type="EMBL" id="HJC06356.1"/>
    </source>
</evidence>
<evidence type="ECO:0000256" key="4">
    <source>
        <dbReference type="HAMAP-Rule" id="MF_00201"/>
    </source>
</evidence>
<evidence type="ECO:0000256" key="1">
    <source>
        <dbReference type="ARBA" id="ARBA00022763"/>
    </source>
</evidence>
<accession>A0A9D2N2G4</accession>
<dbReference type="NCBIfam" id="TIGR00613">
    <property type="entry name" value="reco"/>
    <property type="match status" value="1"/>
</dbReference>
<comment type="caution">
    <text evidence="6">The sequence shown here is derived from an EMBL/GenBank/DDBJ whole genome shotgun (WGS) entry which is preliminary data.</text>
</comment>
<evidence type="ECO:0000313" key="7">
    <source>
        <dbReference type="Proteomes" id="UP000823910"/>
    </source>
</evidence>
<dbReference type="InterPro" id="IPR012340">
    <property type="entry name" value="NA-bd_OB-fold"/>
</dbReference>
<protein>
    <recommendedName>
        <fullName evidence="4">DNA repair protein RecO</fullName>
    </recommendedName>
    <alternativeName>
        <fullName evidence="4">Recombination protein O</fullName>
    </alternativeName>
</protein>
<proteinExistence type="inferred from homology"/>
<evidence type="ECO:0000256" key="2">
    <source>
        <dbReference type="ARBA" id="ARBA00023172"/>
    </source>
</evidence>
<gene>
    <name evidence="4 6" type="primary">recO</name>
    <name evidence="6" type="ORF">H9704_09405</name>
</gene>
<name>A0A9D2N2G4_9FIRM</name>
<comment type="function">
    <text evidence="4">Involved in DNA repair and RecF pathway recombination.</text>
</comment>
<dbReference type="GO" id="GO:0043590">
    <property type="term" value="C:bacterial nucleoid"/>
    <property type="evidence" value="ECO:0007669"/>
    <property type="project" value="TreeGrafter"/>
</dbReference>
<dbReference type="GO" id="GO:0006310">
    <property type="term" value="P:DNA recombination"/>
    <property type="evidence" value="ECO:0007669"/>
    <property type="project" value="UniProtKB-UniRule"/>
</dbReference>